<feature type="signal peptide" evidence="2">
    <location>
        <begin position="1"/>
        <end position="17"/>
    </location>
</feature>
<feature type="coiled-coil region" evidence="1">
    <location>
        <begin position="47"/>
        <end position="95"/>
    </location>
</feature>
<evidence type="ECO:0000256" key="1">
    <source>
        <dbReference type="SAM" id="Coils"/>
    </source>
</evidence>
<dbReference type="Pfam" id="PF00147">
    <property type="entry name" value="Fibrinogen_C"/>
    <property type="match status" value="1"/>
</dbReference>
<dbReference type="PANTHER" id="PTHR19143">
    <property type="entry name" value="FIBRINOGEN/TENASCIN/ANGIOPOEITIN"/>
    <property type="match status" value="1"/>
</dbReference>
<proteinExistence type="predicted"/>
<organism evidence="4 5">
    <name type="scientific">Lingula anatina</name>
    <name type="common">Brachiopod</name>
    <name type="synonym">Lingula unguis</name>
    <dbReference type="NCBI Taxonomy" id="7574"/>
    <lineage>
        <taxon>Eukaryota</taxon>
        <taxon>Metazoa</taxon>
        <taxon>Spiralia</taxon>
        <taxon>Lophotrochozoa</taxon>
        <taxon>Brachiopoda</taxon>
        <taxon>Linguliformea</taxon>
        <taxon>Lingulata</taxon>
        <taxon>Lingulida</taxon>
        <taxon>Linguloidea</taxon>
        <taxon>Lingulidae</taxon>
        <taxon>Lingula</taxon>
    </lineage>
</organism>
<accession>A0A1S3IQ79</accession>
<gene>
    <name evidence="5" type="primary">LOC106166379</name>
</gene>
<dbReference type="OMA" id="HFRISVG"/>
<dbReference type="InParanoid" id="A0A1S3IQ79"/>
<dbReference type="KEGG" id="lak:106166379"/>
<feature type="domain" description="Fibrinogen C-terminal" evidence="3">
    <location>
        <begin position="123"/>
        <end position="327"/>
    </location>
</feature>
<keyword evidence="1" id="KW-0175">Coiled coil</keyword>
<dbReference type="InterPro" id="IPR002181">
    <property type="entry name" value="Fibrinogen_a/b/g_C_dom"/>
</dbReference>
<dbReference type="InterPro" id="IPR014716">
    <property type="entry name" value="Fibrinogen_a/b/g_C_1"/>
</dbReference>
<evidence type="ECO:0000259" key="3">
    <source>
        <dbReference type="PROSITE" id="PS51406"/>
    </source>
</evidence>
<dbReference type="RefSeq" id="XP_013400372.1">
    <property type="nucleotide sequence ID" value="XM_013544918.1"/>
</dbReference>
<protein>
    <submittedName>
        <fullName evidence="5">Microfibril-associated glycoprotein 4</fullName>
    </submittedName>
</protein>
<keyword evidence="2" id="KW-0732">Signal</keyword>
<dbReference type="AlphaFoldDB" id="A0A1S3IQ79"/>
<dbReference type="InterPro" id="IPR036056">
    <property type="entry name" value="Fibrinogen-like_C"/>
</dbReference>
<dbReference type="Gene3D" id="3.90.215.10">
    <property type="entry name" value="Gamma Fibrinogen, chain A, domain 1"/>
    <property type="match status" value="1"/>
</dbReference>
<dbReference type="PANTHER" id="PTHR19143:SF185">
    <property type="entry name" value="ANGIOPOIETIN-RELATED PROTEIN 5"/>
    <property type="match status" value="1"/>
</dbReference>
<dbReference type="GeneID" id="106166379"/>
<dbReference type="PROSITE" id="PS51406">
    <property type="entry name" value="FIBRINOGEN_C_2"/>
    <property type="match status" value="1"/>
</dbReference>
<evidence type="ECO:0000313" key="5">
    <source>
        <dbReference type="RefSeq" id="XP_013400372.1"/>
    </source>
</evidence>
<dbReference type="SUPFAM" id="SSF56496">
    <property type="entry name" value="Fibrinogen C-terminal domain-like"/>
    <property type="match status" value="1"/>
</dbReference>
<dbReference type="GO" id="GO:0005615">
    <property type="term" value="C:extracellular space"/>
    <property type="evidence" value="ECO:0007669"/>
    <property type="project" value="TreeGrafter"/>
</dbReference>
<sequence>MAAICLFFLLLLPVVATQSYLDNKPKIDQCSFTFNIPGRELKPQCESQELEQAIQTLEQQNERFKEDNENLRLEINSVKRSYDQLASLLAEVKEQTDRWKEAISMPNFKPLFKPEGIDPIREIFPDTIKGDCQSAFDQGMKKPGIYTLQPEDSQYGFVAYCDSGWTVLQRRFEGKVDFYRDYGDYLAGFGNVSGEYWIGLEAMHMLTAARPMKLRVEAQASFGKWYYAEYDNFKIEDEANHFRISVGTLSDTNYKDGLEPYDGLEFSTLDKDYDSWYYGSCAGLYRGGWWFGNCGGNINLPHGKGPGRMEWADVNVVKSLMKIRPLESTRG</sequence>
<dbReference type="InterPro" id="IPR050373">
    <property type="entry name" value="Fibrinogen_C-term_domain"/>
</dbReference>
<name>A0A1S3IQ79_LINAN</name>
<dbReference type="SMART" id="SM00186">
    <property type="entry name" value="FBG"/>
    <property type="match status" value="1"/>
</dbReference>
<keyword evidence="4" id="KW-1185">Reference proteome</keyword>
<evidence type="ECO:0000313" key="4">
    <source>
        <dbReference type="Proteomes" id="UP000085678"/>
    </source>
</evidence>
<reference evidence="5" key="1">
    <citation type="submission" date="2025-08" db="UniProtKB">
        <authorList>
            <consortium name="RefSeq"/>
        </authorList>
    </citation>
    <scope>IDENTIFICATION</scope>
    <source>
        <tissue evidence="5">Gonads</tissue>
    </source>
</reference>
<dbReference type="Proteomes" id="UP000085678">
    <property type="component" value="Unplaced"/>
</dbReference>
<dbReference type="OrthoDB" id="6125550at2759"/>
<feature type="chain" id="PRO_5010273549" evidence="2">
    <location>
        <begin position="18"/>
        <end position="331"/>
    </location>
</feature>
<evidence type="ECO:0000256" key="2">
    <source>
        <dbReference type="SAM" id="SignalP"/>
    </source>
</evidence>